<dbReference type="GO" id="GO:0006308">
    <property type="term" value="P:DNA catabolic process"/>
    <property type="evidence" value="ECO:0007669"/>
    <property type="project" value="InterPro"/>
</dbReference>
<name>A0A834GZR1_RHOSS</name>
<dbReference type="GO" id="GO:0046872">
    <property type="term" value="F:metal ion binding"/>
    <property type="evidence" value="ECO:0007669"/>
    <property type="project" value="UniProtKB-KW"/>
</dbReference>
<keyword evidence="7" id="KW-0378">Hydrolase</keyword>
<comment type="similarity">
    <text evidence="2">Belongs to the nuclease type I family.</text>
</comment>
<dbReference type="Pfam" id="PF02265">
    <property type="entry name" value="S1-P1_nuclease"/>
    <property type="match status" value="1"/>
</dbReference>
<reference evidence="10" key="1">
    <citation type="submission" date="2019-11" db="EMBL/GenBank/DDBJ databases">
        <authorList>
            <person name="Liu Y."/>
            <person name="Hou J."/>
            <person name="Li T.-Q."/>
            <person name="Guan C.-H."/>
            <person name="Wu X."/>
            <person name="Wu H.-Z."/>
            <person name="Ling F."/>
            <person name="Zhang R."/>
            <person name="Shi X.-G."/>
            <person name="Ren J.-P."/>
            <person name="Chen E.-F."/>
            <person name="Sun J.-M."/>
        </authorList>
    </citation>
    <scope>NUCLEOTIDE SEQUENCE</scope>
    <source>
        <strain evidence="10">Adult_tree_wgs_1</strain>
        <tissue evidence="10">Leaves</tissue>
    </source>
</reference>
<comment type="caution">
    <text evidence="10">The sequence shown here is derived from an EMBL/GenBank/DDBJ whole genome shotgun (WGS) entry which is preliminary data.</text>
</comment>
<evidence type="ECO:0000256" key="2">
    <source>
        <dbReference type="ARBA" id="ARBA00009547"/>
    </source>
</evidence>
<keyword evidence="5" id="KW-0479">Metal-binding</keyword>
<keyword evidence="11" id="KW-1185">Reference proteome</keyword>
<evidence type="ECO:0000256" key="7">
    <source>
        <dbReference type="ARBA" id="ARBA00022801"/>
    </source>
</evidence>
<evidence type="ECO:0000313" key="10">
    <source>
        <dbReference type="EMBL" id="KAF7144314.1"/>
    </source>
</evidence>
<keyword evidence="4" id="KW-0540">Nuclease</keyword>
<dbReference type="InterPro" id="IPR008947">
    <property type="entry name" value="PLipase_C/P1_nuclease_dom_sf"/>
</dbReference>
<dbReference type="EC" id="3.1.30.1" evidence="3"/>
<dbReference type="GO" id="GO:0003676">
    <property type="term" value="F:nucleic acid binding"/>
    <property type="evidence" value="ECO:0007669"/>
    <property type="project" value="InterPro"/>
</dbReference>
<evidence type="ECO:0000256" key="3">
    <source>
        <dbReference type="ARBA" id="ARBA00012562"/>
    </source>
</evidence>
<dbReference type="AlphaFoldDB" id="A0A834GZR1"/>
<sequence>MGIYLRLWTMFKLCFVFFLGFMVILETGVQAWSKEGHVMVCQIAQGLLEPDAAHAVQMLLPDYVDGNLSALCVWPDQIRHWYKYRWTSPLHFIDTPDEGCNFHYKRDCHDLHGLKDMCVAGAIQNFTTQLHVTEKELLIVDIT</sequence>
<keyword evidence="8" id="KW-1015">Disulfide bond</keyword>
<evidence type="ECO:0000256" key="9">
    <source>
        <dbReference type="ARBA" id="ARBA00023180"/>
    </source>
</evidence>
<dbReference type="InterPro" id="IPR003154">
    <property type="entry name" value="S1/P1nuclease"/>
</dbReference>
<evidence type="ECO:0000256" key="4">
    <source>
        <dbReference type="ARBA" id="ARBA00022722"/>
    </source>
</evidence>
<dbReference type="OrthoDB" id="441446at2759"/>
<evidence type="ECO:0000256" key="6">
    <source>
        <dbReference type="ARBA" id="ARBA00022759"/>
    </source>
</evidence>
<keyword evidence="6" id="KW-0255">Endonuclease</keyword>
<dbReference type="PANTHER" id="PTHR33146:SF14">
    <property type="entry name" value="ENDONUCLEASE 1"/>
    <property type="match status" value="1"/>
</dbReference>
<evidence type="ECO:0000256" key="8">
    <source>
        <dbReference type="ARBA" id="ARBA00023157"/>
    </source>
</evidence>
<dbReference type="GO" id="GO:0004521">
    <property type="term" value="F:RNA endonuclease activity"/>
    <property type="evidence" value="ECO:0007669"/>
    <property type="project" value="UniProtKB-ARBA"/>
</dbReference>
<evidence type="ECO:0000313" key="11">
    <source>
        <dbReference type="Proteomes" id="UP000626092"/>
    </source>
</evidence>
<dbReference type="PANTHER" id="PTHR33146">
    <property type="entry name" value="ENDONUCLEASE 4"/>
    <property type="match status" value="1"/>
</dbReference>
<dbReference type="SUPFAM" id="SSF48537">
    <property type="entry name" value="Phospholipase C/P1 nuclease"/>
    <property type="match status" value="1"/>
</dbReference>
<evidence type="ECO:0000256" key="5">
    <source>
        <dbReference type="ARBA" id="ARBA00022723"/>
    </source>
</evidence>
<evidence type="ECO:0000256" key="1">
    <source>
        <dbReference type="ARBA" id="ARBA00000245"/>
    </source>
</evidence>
<gene>
    <name evidence="10" type="ORF">RHSIM_Rhsim05G0156700</name>
</gene>
<comment type="catalytic activity">
    <reaction evidence="1">
        <text>Endonucleolytic cleavage to 5'-phosphomononucleotide and 5'-phosphooligonucleotide end-products.</text>
        <dbReference type="EC" id="3.1.30.1"/>
    </reaction>
</comment>
<dbReference type="Proteomes" id="UP000626092">
    <property type="component" value="Unassembled WGS sequence"/>
</dbReference>
<dbReference type="EMBL" id="WJXA01000005">
    <property type="protein sequence ID" value="KAF7144314.1"/>
    <property type="molecule type" value="Genomic_DNA"/>
</dbReference>
<protein>
    <recommendedName>
        <fullName evidence="3">Aspergillus nuclease S1</fullName>
        <ecNumber evidence="3">3.1.30.1</ecNumber>
    </recommendedName>
</protein>
<dbReference type="Gene3D" id="1.10.575.10">
    <property type="entry name" value="P1 Nuclease"/>
    <property type="match status" value="1"/>
</dbReference>
<keyword evidence="9" id="KW-0325">Glycoprotein</keyword>
<accession>A0A834GZR1</accession>
<organism evidence="10 11">
    <name type="scientific">Rhododendron simsii</name>
    <name type="common">Sims's rhododendron</name>
    <dbReference type="NCBI Taxonomy" id="118357"/>
    <lineage>
        <taxon>Eukaryota</taxon>
        <taxon>Viridiplantae</taxon>
        <taxon>Streptophyta</taxon>
        <taxon>Embryophyta</taxon>
        <taxon>Tracheophyta</taxon>
        <taxon>Spermatophyta</taxon>
        <taxon>Magnoliopsida</taxon>
        <taxon>eudicotyledons</taxon>
        <taxon>Gunneridae</taxon>
        <taxon>Pentapetalae</taxon>
        <taxon>asterids</taxon>
        <taxon>Ericales</taxon>
        <taxon>Ericaceae</taxon>
        <taxon>Ericoideae</taxon>
        <taxon>Rhodoreae</taxon>
        <taxon>Rhododendron</taxon>
    </lineage>
</organism>
<dbReference type="GO" id="GO:0000014">
    <property type="term" value="F:single-stranded DNA endodeoxyribonuclease activity"/>
    <property type="evidence" value="ECO:0007669"/>
    <property type="project" value="UniProtKB-ARBA"/>
</dbReference>
<proteinExistence type="inferred from homology"/>